<sequence>MSADVTKVLDLENGPTDEELVAQTVKGDLASYDELIRRFQSRLYGVIYHLTSNHEDTNDMLMEVFDKAYRSLPTFRGQSSFYTWIYRIAINRTFNFLEKRKRRQGAMSLNEIDEDGLPKFDLPDPVHRNNPVKSSMLNELQNKLNESMLSLSKEHRTVVTLYDIQGLAHAEIGKIMGTTEGTVRSRLHYAHKQLQKSLGIYLRR</sequence>
<keyword evidence="2" id="KW-0805">Transcription regulation</keyword>
<keyword evidence="5" id="KW-0804">Transcription</keyword>
<evidence type="ECO:0000256" key="3">
    <source>
        <dbReference type="ARBA" id="ARBA00023082"/>
    </source>
</evidence>
<comment type="similarity">
    <text evidence="1">Belongs to the sigma-70 factor family. ECF subfamily.</text>
</comment>
<evidence type="ECO:0000256" key="1">
    <source>
        <dbReference type="ARBA" id="ARBA00010641"/>
    </source>
</evidence>
<evidence type="ECO:0000256" key="2">
    <source>
        <dbReference type="ARBA" id="ARBA00023015"/>
    </source>
</evidence>
<dbReference type="InterPro" id="IPR007630">
    <property type="entry name" value="RNA_pol_sigma70_r4"/>
</dbReference>
<dbReference type="GO" id="GO:0006352">
    <property type="term" value="P:DNA-templated transcription initiation"/>
    <property type="evidence" value="ECO:0007669"/>
    <property type="project" value="InterPro"/>
</dbReference>
<feature type="domain" description="RNA polymerase sigma-70 region 2" evidence="6">
    <location>
        <begin position="35"/>
        <end position="103"/>
    </location>
</feature>
<dbReference type="InterPro" id="IPR014284">
    <property type="entry name" value="RNA_pol_sigma-70_dom"/>
</dbReference>
<evidence type="ECO:0000256" key="5">
    <source>
        <dbReference type="ARBA" id="ARBA00023163"/>
    </source>
</evidence>
<evidence type="ECO:0008006" key="10">
    <source>
        <dbReference type="Google" id="ProtNLM"/>
    </source>
</evidence>
<keyword evidence="4" id="KW-0238">DNA-binding</keyword>
<dbReference type="GO" id="GO:0003677">
    <property type="term" value="F:DNA binding"/>
    <property type="evidence" value="ECO:0007669"/>
    <property type="project" value="UniProtKB-KW"/>
</dbReference>
<dbReference type="InterPro" id="IPR013324">
    <property type="entry name" value="RNA_pol_sigma_r3/r4-like"/>
</dbReference>
<dbReference type="Pfam" id="PF04545">
    <property type="entry name" value="Sigma70_r4"/>
    <property type="match status" value="1"/>
</dbReference>
<dbReference type="GO" id="GO:0016987">
    <property type="term" value="F:sigma factor activity"/>
    <property type="evidence" value="ECO:0007669"/>
    <property type="project" value="UniProtKB-KW"/>
</dbReference>
<dbReference type="AlphaFoldDB" id="A0A0R2RPB7"/>
<keyword evidence="3" id="KW-0731">Sigma factor</keyword>
<dbReference type="InterPro" id="IPR036388">
    <property type="entry name" value="WH-like_DNA-bd_sf"/>
</dbReference>
<evidence type="ECO:0000259" key="7">
    <source>
        <dbReference type="Pfam" id="PF04545"/>
    </source>
</evidence>
<dbReference type="NCBIfam" id="TIGR02937">
    <property type="entry name" value="sigma70-ECF"/>
    <property type="match status" value="1"/>
</dbReference>
<dbReference type="Gene3D" id="1.10.1740.10">
    <property type="match status" value="1"/>
</dbReference>
<organism evidence="8 9">
    <name type="scientific">Verrucomicrobia subdivision 6 bacterium BACL9 MAG-120507-bin52</name>
    <dbReference type="NCBI Taxonomy" id="1655590"/>
    <lineage>
        <taxon>Bacteria</taxon>
        <taxon>Pseudomonadati</taxon>
        <taxon>Verrucomicrobiota</taxon>
        <taxon>Verrucomicrobiia</taxon>
        <taxon>Verrucomicrobiales</taxon>
        <taxon>Verrucomicrobia subdivision 6</taxon>
    </lineage>
</organism>
<dbReference type="SUPFAM" id="SSF88659">
    <property type="entry name" value="Sigma3 and sigma4 domains of RNA polymerase sigma factors"/>
    <property type="match status" value="1"/>
</dbReference>
<dbReference type="PANTHER" id="PTHR43133">
    <property type="entry name" value="RNA POLYMERASE ECF-TYPE SIGMA FACTO"/>
    <property type="match status" value="1"/>
</dbReference>
<proteinExistence type="inferred from homology"/>
<dbReference type="Pfam" id="PF04542">
    <property type="entry name" value="Sigma70_r2"/>
    <property type="match status" value="1"/>
</dbReference>
<dbReference type="SUPFAM" id="SSF88946">
    <property type="entry name" value="Sigma2 domain of RNA polymerase sigma factors"/>
    <property type="match status" value="1"/>
</dbReference>
<feature type="domain" description="RNA polymerase sigma-70 region 4" evidence="7">
    <location>
        <begin position="150"/>
        <end position="196"/>
    </location>
</feature>
<protein>
    <recommendedName>
        <fullName evidence="10">RNA polymerase subunit sigma-24</fullName>
    </recommendedName>
</protein>
<accession>A0A0R2RPB7</accession>
<dbReference type="InterPro" id="IPR013325">
    <property type="entry name" value="RNA_pol_sigma_r2"/>
</dbReference>
<reference evidence="8 9" key="1">
    <citation type="submission" date="2015-10" db="EMBL/GenBank/DDBJ databases">
        <title>Metagenome-Assembled Genomes uncover a global brackish microbiome.</title>
        <authorList>
            <person name="Hugerth L.W."/>
            <person name="Larsson J."/>
            <person name="Alneberg J."/>
            <person name="Lindh M.V."/>
            <person name="Legrand C."/>
            <person name="Pinhassi J."/>
            <person name="Andersson A.F."/>
        </authorList>
    </citation>
    <scope>NUCLEOTIDE SEQUENCE [LARGE SCALE GENOMIC DNA]</scope>
    <source>
        <strain evidence="8">BACL18 MAG-120507-bin52</strain>
    </source>
</reference>
<evidence type="ECO:0000313" key="9">
    <source>
        <dbReference type="Proteomes" id="UP000051269"/>
    </source>
</evidence>
<evidence type="ECO:0000313" key="8">
    <source>
        <dbReference type="EMBL" id="KRO61914.1"/>
    </source>
</evidence>
<dbReference type="InterPro" id="IPR039425">
    <property type="entry name" value="RNA_pol_sigma-70-like"/>
</dbReference>
<dbReference type="Gene3D" id="1.10.10.10">
    <property type="entry name" value="Winged helix-like DNA-binding domain superfamily/Winged helix DNA-binding domain"/>
    <property type="match status" value="1"/>
</dbReference>
<dbReference type="PANTHER" id="PTHR43133:SF51">
    <property type="entry name" value="RNA POLYMERASE SIGMA FACTOR"/>
    <property type="match status" value="1"/>
</dbReference>
<dbReference type="Proteomes" id="UP000051269">
    <property type="component" value="Unassembled WGS sequence"/>
</dbReference>
<dbReference type="CDD" id="cd06171">
    <property type="entry name" value="Sigma70_r4"/>
    <property type="match status" value="1"/>
</dbReference>
<evidence type="ECO:0000256" key="4">
    <source>
        <dbReference type="ARBA" id="ARBA00023125"/>
    </source>
</evidence>
<dbReference type="EMBL" id="LIBO01000174">
    <property type="protein sequence ID" value="KRO61914.1"/>
    <property type="molecule type" value="Genomic_DNA"/>
</dbReference>
<comment type="caution">
    <text evidence="8">The sequence shown here is derived from an EMBL/GenBank/DDBJ whole genome shotgun (WGS) entry which is preliminary data.</text>
</comment>
<dbReference type="InterPro" id="IPR007627">
    <property type="entry name" value="RNA_pol_sigma70_r2"/>
</dbReference>
<evidence type="ECO:0000259" key="6">
    <source>
        <dbReference type="Pfam" id="PF04542"/>
    </source>
</evidence>
<gene>
    <name evidence="8" type="ORF">ABR82_08765</name>
</gene>
<name>A0A0R2RPB7_9BACT</name>